<gene>
    <name evidence="1" type="ORF">MNEG_6613</name>
</gene>
<keyword evidence="2" id="KW-1185">Reference proteome</keyword>
<dbReference type="RefSeq" id="XP_013900368.1">
    <property type="nucleotide sequence ID" value="XM_014044914.1"/>
</dbReference>
<dbReference type="KEGG" id="mng:MNEG_6613"/>
<proteinExistence type="predicted"/>
<dbReference type="Proteomes" id="UP000054498">
    <property type="component" value="Unassembled WGS sequence"/>
</dbReference>
<accession>A0A0D2L239</accession>
<protein>
    <submittedName>
        <fullName evidence="1">Uncharacterized protein</fullName>
    </submittedName>
</protein>
<sequence>MTKENFRQSLTAAQVLYGSKEDKASLANKYCKQVLQAGLERPNWSAVIAAGGACEAGGLKGRDDACAVDADTLFTRPWAAELEEYFGPDRAQAYSDILIKTGISLAGPNDIMDRPGRIYISRDEKVKNPAIFHVGETTADLRGKKLGPAAARVFSSHKQCGRPYELVGADFGVCRARLGERLIHAELRLDQGPEAKEQLKEAGFGKGVTCSSCEAQHIEWFFAPEEKLRKVIQWWCDFVDKHDSALLSNFCLKHSFLPL</sequence>
<dbReference type="EMBL" id="KK101308">
    <property type="protein sequence ID" value="KIZ01349.1"/>
    <property type="molecule type" value="Genomic_DNA"/>
</dbReference>
<dbReference type="AlphaFoldDB" id="A0A0D2L239"/>
<evidence type="ECO:0000313" key="1">
    <source>
        <dbReference type="EMBL" id="KIZ01349.1"/>
    </source>
</evidence>
<organism evidence="1 2">
    <name type="scientific">Monoraphidium neglectum</name>
    <dbReference type="NCBI Taxonomy" id="145388"/>
    <lineage>
        <taxon>Eukaryota</taxon>
        <taxon>Viridiplantae</taxon>
        <taxon>Chlorophyta</taxon>
        <taxon>core chlorophytes</taxon>
        <taxon>Chlorophyceae</taxon>
        <taxon>CS clade</taxon>
        <taxon>Sphaeropleales</taxon>
        <taxon>Selenastraceae</taxon>
        <taxon>Monoraphidium</taxon>
    </lineage>
</organism>
<name>A0A0D2L239_9CHLO</name>
<dbReference type="GeneID" id="25739489"/>
<evidence type="ECO:0000313" key="2">
    <source>
        <dbReference type="Proteomes" id="UP000054498"/>
    </source>
</evidence>
<reference evidence="1 2" key="1">
    <citation type="journal article" date="2013" name="BMC Genomics">
        <title>Reconstruction of the lipid metabolism for the microalga Monoraphidium neglectum from its genome sequence reveals characteristics suitable for biofuel production.</title>
        <authorList>
            <person name="Bogen C."/>
            <person name="Al-Dilaimi A."/>
            <person name="Albersmeier A."/>
            <person name="Wichmann J."/>
            <person name="Grundmann M."/>
            <person name="Rupp O."/>
            <person name="Lauersen K.J."/>
            <person name="Blifernez-Klassen O."/>
            <person name="Kalinowski J."/>
            <person name="Goesmann A."/>
            <person name="Mussgnug J.H."/>
            <person name="Kruse O."/>
        </authorList>
    </citation>
    <scope>NUCLEOTIDE SEQUENCE [LARGE SCALE GENOMIC DNA]</scope>
    <source>
        <strain evidence="1 2">SAG 48.87</strain>
    </source>
</reference>